<dbReference type="SMART" id="SM00865">
    <property type="entry name" value="Tubulin_C"/>
    <property type="match status" value="1"/>
</dbReference>
<name>A0A6F8PX66_9GAMM</name>
<evidence type="ECO:0000259" key="8">
    <source>
        <dbReference type="SMART" id="SM00865"/>
    </source>
</evidence>
<dbReference type="InterPro" id="IPR018316">
    <property type="entry name" value="Tubulin/FtsZ_2-layer-sand-dom"/>
</dbReference>
<dbReference type="GO" id="GO:0051258">
    <property type="term" value="P:protein polymerization"/>
    <property type="evidence" value="ECO:0007669"/>
    <property type="project" value="UniProtKB-UniRule"/>
</dbReference>
<dbReference type="Proteomes" id="UP000501726">
    <property type="component" value="Chromosome"/>
</dbReference>
<proteinExistence type="inferred from homology"/>
<dbReference type="InterPro" id="IPR036525">
    <property type="entry name" value="Tubulin/FtsZ_GTPase_sf"/>
</dbReference>
<dbReference type="GO" id="GO:0043093">
    <property type="term" value="P:FtsZ-dependent cytokinesis"/>
    <property type="evidence" value="ECO:0007669"/>
    <property type="project" value="UniProtKB-UniRule"/>
</dbReference>
<dbReference type="PANTHER" id="PTHR30314">
    <property type="entry name" value="CELL DIVISION PROTEIN FTSZ-RELATED"/>
    <property type="match status" value="1"/>
</dbReference>
<evidence type="ECO:0000256" key="2">
    <source>
        <dbReference type="ARBA" id="ARBA00022741"/>
    </source>
</evidence>
<feature type="binding site" evidence="4">
    <location>
        <position position="145"/>
    </location>
    <ligand>
        <name>GTP</name>
        <dbReference type="ChEBI" id="CHEBI:37565"/>
    </ligand>
</feature>
<feature type="binding site" evidence="4">
    <location>
        <begin position="112"/>
        <end position="114"/>
    </location>
    <ligand>
        <name>GTP</name>
        <dbReference type="ChEBI" id="CHEBI:37565"/>
    </ligand>
</feature>
<feature type="binding site" evidence="4">
    <location>
        <begin position="28"/>
        <end position="32"/>
    </location>
    <ligand>
        <name>GTP</name>
        <dbReference type="ChEBI" id="CHEBI:37565"/>
    </ligand>
</feature>
<dbReference type="PRINTS" id="PR00423">
    <property type="entry name" value="CELLDVISFTSZ"/>
</dbReference>
<dbReference type="GO" id="GO:0000917">
    <property type="term" value="P:division septum assembly"/>
    <property type="evidence" value="ECO:0007669"/>
    <property type="project" value="UniProtKB-KW"/>
</dbReference>
<dbReference type="Gene3D" id="3.30.1330.20">
    <property type="entry name" value="Tubulin/FtsZ, C-terminal domain"/>
    <property type="match status" value="1"/>
</dbReference>
<keyword evidence="3 4" id="KW-0342">GTP-binding</keyword>
<dbReference type="AlphaFoldDB" id="A0A6F8PX66"/>
<comment type="subunit">
    <text evidence="4">Homodimer. Polymerizes to form a dynamic ring structure in a strictly GTP-dependent manner. Interacts directly with several other division proteins.</text>
</comment>
<dbReference type="RefSeq" id="WP_173273311.1">
    <property type="nucleotide sequence ID" value="NZ_AP021889.1"/>
</dbReference>
<dbReference type="SUPFAM" id="SSF52490">
    <property type="entry name" value="Tubulin nucleotide-binding domain-like"/>
    <property type="match status" value="1"/>
</dbReference>
<dbReference type="InterPro" id="IPR003008">
    <property type="entry name" value="Tubulin_FtsZ_GTPase"/>
</dbReference>
<dbReference type="GO" id="GO:0005737">
    <property type="term" value="C:cytoplasm"/>
    <property type="evidence" value="ECO:0007669"/>
    <property type="project" value="UniProtKB-SubCell"/>
</dbReference>
<organism evidence="9 10">
    <name type="scientific">Thiosulfatimonas sediminis</name>
    <dbReference type="NCBI Taxonomy" id="2675054"/>
    <lineage>
        <taxon>Bacteria</taxon>
        <taxon>Pseudomonadati</taxon>
        <taxon>Pseudomonadota</taxon>
        <taxon>Gammaproteobacteria</taxon>
        <taxon>Thiotrichales</taxon>
        <taxon>Piscirickettsiaceae</taxon>
        <taxon>Thiosulfatimonas</taxon>
    </lineage>
</organism>
<dbReference type="HAMAP" id="MF_00909">
    <property type="entry name" value="FtsZ"/>
    <property type="match status" value="1"/>
</dbReference>
<dbReference type="InterPro" id="IPR000158">
    <property type="entry name" value="Cell_div_FtsZ"/>
</dbReference>
<dbReference type="KEGG" id="tse:THMIRHAS_19330"/>
<dbReference type="GO" id="GO:0003924">
    <property type="term" value="F:GTPase activity"/>
    <property type="evidence" value="ECO:0007669"/>
    <property type="project" value="UniProtKB-UniRule"/>
</dbReference>
<dbReference type="PROSITE" id="PS01135">
    <property type="entry name" value="FTSZ_2"/>
    <property type="match status" value="1"/>
</dbReference>
<feature type="binding site" evidence="4">
    <location>
        <position position="189"/>
    </location>
    <ligand>
        <name>GTP</name>
        <dbReference type="ChEBI" id="CHEBI:37565"/>
    </ligand>
</feature>
<evidence type="ECO:0000313" key="9">
    <source>
        <dbReference type="EMBL" id="BBP46560.1"/>
    </source>
</evidence>
<evidence type="ECO:0000256" key="5">
    <source>
        <dbReference type="NCBIfam" id="TIGR00065"/>
    </source>
</evidence>
<dbReference type="GO" id="GO:0032153">
    <property type="term" value="C:cell division site"/>
    <property type="evidence" value="ECO:0007669"/>
    <property type="project" value="UniProtKB-UniRule"/>
</dbReference>
<dbReference type="GO" id="GO:0005525">
    <property type="term" value="F:GTP binding"/>
    <property type="evidence" value="ECO:0007669"/>
    <property type="project" value="UniProtKB-UniRule"/>
</dbReference>
<dbReference type="SMART" id="SM00864">
    <property type="entry name" value="Tubulin"/>
    <property type="match status" value="1"/>
</dbReference>
<dbReference type="CDD" id="cd02201">
    <property type="entry name" value="FtsZ_type1"/>
    <property type="match status" value="1"/>
</dbReference>
<keyword evidence="4" id="KW-0963">Cytoplasm</keyword>
<protein>
    <recommendedName>
        <fullName evidence="4 5">Cell division protein FtsZ</fullName>
    </recommendedName>
</protein>
<comment type="function">
    <text evidence="4 6">Essential cell division protein that forms a contractile ring structure (Z ring) at the future cell division site. The regulation of the ring assembly controls the timing and the location of cell division. One of the functions of the FtsZ ring is to recruit other cell division proteins to the septum to produce a new cell wall between the dividing cells. Binds GTP and shows GTPase activity.</text>
</comment>
<keyword evidence="10" id="KW-1185">Reference proteome</keyword>
<feature type="binding site" evidence="4">
    <location>
        <position position="143"/>
    </location>
    <ligand>
        <name>GTP</name>
        <dbReference type="ChEBI" id="CHEBI:37565"/>
    </ligand>
</feature>
<keyword evidence="4 6" id="KW-0132">Cell division</keyword>
<evidence type="ECO:0000313" key="10">
    <source>
        <dbReference type="Proteomes" id="UP000501726"/>
    </source>
</evidence>
<keyword evidence="4 6" id="KW-0717">Septation</keyword>
<dbReference type="SUPFAM" id="SSF55307">
    <property type="entry name" value="Tubulin C-terminal domain-like"/>
    <property type="match status" value="1"/>
</dbReference>
<dbReference type="EMBL" id="AP021889">
    <property type="protein sequence ID" value="BBP46560.1"/>
    <property type="molecule type" value="Genomic_DNA"/>
</dbReference>
<feature type="domain" description="Tubulin/FtsZ 2-layer sandwich" evidence="8">
    <location>
        <begin position="209"/>
        <end position="327"/>
    </location>
</feature>
<dbReference type="InterPro" id="IPR024757">
    <property type="entry name" value="FtsZ_C"/>
</dbReference>
<keyword evidence="4 6" id="KW-0131">Cell cycle</keyword>
<keyword evidence="2 4" id="KW-0547">Nucleotide-binding</keyword>
<evidence type="ECO:0000256" key="3">
    <source>
        <dbReference type="ARBA" id="ARBA00023134"/>
    </source>
</evidence>
<evidence type="ECO:0000256" key="1">
    <source>
        <dbReference type="ARBA" id="ARBA00009690"/>
    </source>
</evidence>
<dbReference type="PANTHER" id="PTHR30314:SF3">
    <property type="entry name" value="MITOCHONDRIAL DIVISION PROTEIN FSZA"/>
    <property type="match status" value="1"/>
</dbReference>
<dbReference type="NCBIfam" id="TIGR00065">
    <property type="entry name" value="ftsZ"/>
    <property type="match status" value="1"/>
</dbReference>
<dbReference type="InterPro" id="IPR020805">
    <property type="entry name" value="Cell_div_FtsZ_CS"/>
</dbReference>
<dbReference type="FunFam" id="3.40.50.1440:FF:000001">
    <property type="entry name" value="Cell division protein FtsZ"/>
    <property type="match status" value="1"/>
</dbReference>
<feature type="domain" description="Tubulin/FtsZ GTPase" evidence="7">
    <location>
        <begin position="20"/>
        <end position="207"/>
    </location>
</feature>
<dbReference type="Pfam" id="PF00091">
    <property type="entry name" value="Tubulin"/>
    <property type="match status" value="1"/>
</dbReference>
<evidence type="ECO:0000259" key="7">
    <source>
        <dbReference type="SMART" id="SM00864"/>
    </source>
</evidence>
<dbReference type="InterPro" id="IPR037103">
    <property type="entry name" value="Tubulin/FtsZ-like_C"/>
</dbReference>
<evidence type="ECO:0000256" key="6">
    <source>
        <dbReference type="RuleBase" id="RU000631"/>
    </source>
</evidence>
<gene>
    <name evidence="4 9" type="primary">ftsZ</name>
    <name evidence="9" type="ORF">THMIRHAS_19330</name>
</gene>
<sequence length="460" mass="49157">MKFISEDAPVSDIRQAGMPVIKVIGLGGGGGNAVNYMMENTIEGVDFLVANTDAQALAHSRVQKRIQLGEKGLGAGADPEKGRMATRDSLELLKREIEGADMLFLAAGMGGGTGTGSAPVVAQLAREMGVLVVGVVSKPFSYERRGRAAEAGIEELTQHVDSLITIPNDKLQQIVGDDFTLNNAFNYANEILLSAVQGITELVTRPGLINVDFEDLRTVMSERGMALMGVGHATGEDRAIKATKKAVAHPLLDDIEVSGAKGILINVTSGPNLTIAEFNAVGDVIDQVAAPDAKVIIGNSLDESMNDEIRVTVVATGLTKREEQVVAPQMAARSTGLNSAVTQMHQNSQAEAPVHQPPSYHTQSGAAVTPNYQTQPVMQHSVEPMQASYAPQAERVVMQEPVYNVHGNPVMRTEVNTTLQQQRIDQEAREQVSAAMVERANGVPQSALLDIPAFLRRQKD</sequence>
<dbReference type="Pfam" id="PF12327">
    <property type="entry name" value="FtsZ_C"/>
    <property type="match status" value="1"/>
</dbReference>
<accession>A0A6F8PX66</accession>
<comment type="subcellular location">
    <subcellularLocation>
        <location evidence="4">Cytoplasm</location>
    </subcellularLocation>
    <text evidence="4">Assembles at midcell at the inner surface of the cytoplasmic membrane.</text>
</comment>
<dbReference type="InterPro" id="IPR008280">
    <property type="entry name" value="Tub_FtsZ_C"/>
</dbReference>
<comment type="similarity">
    <text evidence="1 4 6">Belongs to the FtsZ family.</text>
</comment>
<dbReference type="InterPro" id="IPR045061">
    <property type="entry name" value="FtsZ/CetZ"/>
</dbReference>
<evidence type="ECO:0000256" key="4">
    <source>
        <dbReference type="HAMAP-Rule" id="MF_00909"/>
    </source>
</evidence>
<reference evidence="10" key="1">
    <citation type="submission" date="2019-11" db="EMBL/GenBank/DDBJ databases">
        <title>Isolation and characterization of two novel species in the genus Thiomicrorhabdus.</title>
        <authorList>
            <person name="Mochizuki J."/>
            <person name="Kojima H."/>
            <person name="Fukui M."/>
        </authorList>
    </citation>
    <scope>NUCLEOTIDE SEQUENCE [LARGE SCALE GENOMIC DNA]</scope>
    <source>
        <strain evidence="10">aks77</strain>
    </source>
</reference>
<dbReference type="Gene3D" id="3.40.50.1440">
    <property type="entry name" value="Tubulin/FtsZ, GTPase domain"/>
    <property type="match status" value="1"/>
</dbReference>